<gene>
    <name evidence="2" type="ORF">BLNAU_20725</name>
</gene>
<protein>
    <submittedName>
        <fullName evidence="2">Uncharacterized protein</fullName>
    </submittedName>
</protein>
<name>A0ABQ9WXT3_9EUKA</name>
<dbReference type="EMBL" id="JARBJD010000303">
    <property type="protein sequence ID" value="KAK2944331.1"/>
    <property type="molecule type" value="Genomic_DNA"/>
</dbReference>
<accession>A0ABQ9WXT3</accession>
<keyword evidence="1" id="KW-0472">Membrane</keyword>
<sequence>MSLPLISSLYLQLSPSFGCSILTLRSRTQRRLLRLILLNSPFMFIITVFTKIISYPSLFSPPPATPCTYVPFCRHKSSAGSLFLLQLGFTHPPLPSNDPPFLQHILDSILSLKNTPNMTLPSISGFDSHPPLSLQDQCNPSSFLPHALLDHPSFA</sequence>
<organism evidence="2 3">
    <name type="scientific">Blattamonas nauphoetae</name>
    <dbReference type="NCBI Taxonomy" id="2049346"/>
    <lineage>
        <taxon>Eukaryota</taxon>
        <taxon>Metamonada</taxon>
        <taxon>Preaxostyla</taxon>
        <taxon>Oxymonadida</taxon>
        <taxon>Blattamonas</taxon>
    </lineage>
</organism>
<comment type="caution">
    <text evidence="2">The sequence shown here is derived from an EMBL/GenBank/DDBJ whole genome shotgun (WGS) entry which is preliminary data.</text>
</comment>
<reference evidence="2 3" key="1">
    <citation type="journal article" date="2022" name="bioRxiv">
        <title>Genomics of Preaxostyla Flagellates Illuminates Evolutionary Transitions and the Path Towards Mitochondrial Loss.</title>
        <authorList>
            <person name="Novak L.V.F."/>
            <person name="Treitli S.C."/>
            <person name="Pyrih J."/>
            <person name="Halakuc P."/>
            <person name="Pipaliya S.V."/>
            <person name="Vacek V."/>
            <person name="Brzon O."/>
            <person name="Soukal P."/>
            <person name="Eme L."/>
            <person name="Dacks J.B."/>
            <person name="Karnkowska A."/>
            <person name="Elias M."/>
            <person name="Hampl V."/>
        </authorList>
    </citation>
    <scope>NUCLEOTIDE SEQUENCE [LARGE SCALE GENOMIC DNA]</scope>
    <source>
        <strain evidence="2">NAU3</strain>
        <tissue evidence="2">Gut</tissue>
    </source>
</reference>
<keyword evidence="1" id="KW-0812">Transmembrane</keyword>
<evidence type="ECO:0000256" key="1">
    <source>
        <dbReference type="SAM" id="Phobius"/>
    </source>
</evidence>
<proteinExistence type="predicted"/>
<feature type="transmembrane region" description="Helical" evidence="1">
    <location>
        <begin position="36"/>
        <end position="58"/>
    </location>
</feature>
<evidence type="ECO:0000313" key="3">
    <source>
        <dbReference type="Proteomes" id="UP001281761"/>
    </source>
</evidence>
<keyword evidence="3" id="KW-1185">Reference proteome</keyword>
<evidence type="ECO:0000313" key="2">
    <source>
        <dbReference type="EMBL" id="KAK2944331.1"/>
    </source>
</evidence>
<dbReference type="Proteomes" id="UP001281761">
    <property type="component" value="Unassembled WGS sequence"/>
</dbReference>
<keyword evidence="1" id="KW-1133">Transmembrane helix</keyword>